<proteinExistence type="predicted"/>
<dbReference type="PANTHER" id="PTHR38791:SF12">
    <property type="entry name" value="TRANSCRIPTION FACTOR DOMAIN-CONTAINING PROTEIN-RELATED"/>
    <property type="match status" value="1"/>
</dbReference>
<comment type="caution">
    <text evidence="1">The sequence shown here is derived from an EMBL/GenBank/DDBJ whole genome shotgun (WGS) entry which is preliminary data.</text>
</comment>
<dbReference type="EMBL" id="JAQIZZ010000005">
    <property type="protein sequence ID" value="KAJ5541030.1"/>
    <property type="molecule type" value="Genomic_DNA"/>
</dbReference>
<name>A0AAD6CYC6_9EURO</name>
<accession>A0AAD6CYC6</accession>
<dbReference type="Proteomes" id="UP001220324">
    <property type="component" value="Unassembled WGS sequence"/>
</dbReference>
<dbReference type="PANTHER" id="PTHR38791">
    <property type="entry name" value="ZN(II)2CYS6 TRANSCRIPTION FACTOR (EUROFUNG)-RELATED-RELATED"/>
    <property type="match status" value="1"/>
</dbReference>
<sequence length="225" mass="25448">MIDPIQIQRDDNLMVIFLMSMYEMLTSSTRDGSYLAHLNGAQSVIAHRSGSTLQDGNNHLSLLCTHMIVWYLTDLTSPPSLLASWVQQIPFDSALKKRLTCLISTTAAICARLNKHSSTKEVSEVSASDLQEALEIDLELQKWTSDLPTEWKYAGRSPMTHTSRPDWAKKLLTMPGSPDYMHVYSNALAASDWNMYRATRIRLWIQILKFVSRYPSVVNAPALEE</sequence>
<dbReference type="InterPro" id="IPR053175">
    <property type="entry name" value="DHMBA_Reg_Transcription_Factor"/>
</dbReference>
<reference evidence="1 2" key="1">
    <citation type="journal article" date="2023" name="IMA Fungus">
        <title>Comparative genomic study of the Penicillium genus elucidates a diverse pangenome and 15 lateral gene transfer events.</title>
        <authorList>
            <person name="Petersen C."/>
            <person name="Sorensen T."/>
            <person name="Nielsen M.R."/>
            <person name="Sondergaard T.E."/>
            <person name="Sorensen J.L."/>
            <person name="Fitzpatrick D.A."/>
            <person name="Frisvad J.C."/>
            <person name="Nielsen K.L."/>
        </authorList>
    </citation>
    <scope>NUCLEOTIDE SEQUENCE [LARGE SCALE GENOMIC DNA]</scope>
    <source>
        <strain evidence="1 2">IBT 35679</strain>
    </source>
</reference>
<gene>
    <name evidence="1" type="ORF">N7494_006106</name>
</gene>
<keyword evidence="2" id="KW-1185">Reference proteome</keyword>
<organism evidence="1 2">
    <name type="scientific">Penicillium frequentans</name>
    <dbReference type="NCBI Taxonomy" id="3151616"/>
    <lineage>
        <taxon>Eukaryota</taxon>
        <taxon>Fungi</taxon>
        <taxon>Dikarya</taxon>
        <taxon>Ascomycota</taxon>
        <taxon>Pezizomycotina</taxon>
        <taxon>Eurotiomycetes</taxon>
        <taxon>Eurotiomycetidae</taxon>
        <taxon>Eurotiales</taxon>
        <taxon>Aspergillaceae</taxon>
        <taxon>Penicillium</taxon>
    </lineage>
</organism>
<evidence type="ECO:0000313" key="1">
    <source>
        <dbReference type="EMBL" id="KAJ5541030.1"/>
    </source>
</evidence>
<protein>
    <submittedName>
        <fullName evidence="1">Uncharacterized protein</fullName>
    </submittedName>
</protein>
<evidence type="ECO:0000313" key="2">
    <source>
        <dbReference type="Proteomes" id="UP001220324"/>
    </source>
</evidence>
<dbReference type="AlphaFoldDB" id="A0AAD6CYC6"/>